<dbReference type="OrthoDB" id="1683231at2"/>
<protein>
    <submittedName>
        <fullName evidence="3">GerMN domain-containing protein</fullName>
    </submittedName>
</protein>
<proteinExistence type="predicted"/>
<gene>
    <name evidence="3" type="ORF">EHE19_014070</name>
</gene>
<dbReference type="SMART" id="SM00909">
    <property type="entry name" value="Germane"/>
    <property type="match status" value="1"/>
</dbReference>
<dbReference type="RefSeq" id="WP_137696751.1">
    <property type="nucleotide sequence ID" value="NZ_CP061336.1"/>
</dbReference>
<feature type="domain" description="GerMN" evidence="2">
    <location>
        <begin position="247"/>
        <end position="331"/>
    </location>
</feature>
<dbReference type="Pfam" id="PF10646">
    <property type="entry name" value="Germane"/>
    <property type="match status" value="1"/>
</dbReference>
<dbReference type="KEGG" id="rher:EHE19_014070"/>
<dbReference type="Proteomes" id="UP000306409">
    <property type="component" value="Chromosome"/>
</dbReference>
<sequence>MKKHILFFTLVSFITLISGCTATNNNNNNNNNNSSEAQGKVQEYFPIKENVKYVYEGKGNEYAAYDVYIDYIDYTSGNKVQQRTNNGGSEIVKVLEIKDGKLTKIFFKGEIYYRENFLDVDEKENEILLMEPLVKGTTWTLKDSSVRTITNTSADITTPSGNYKAIEVTTDSSNGKTVDYYARNIGLVKSVFNSEGGEISSSLSKIEENALFTQNINFYYPDIDESKIVYQNKEVSFRTNETTKQVLEQAYKDLIKDKIGDSVTTNTKVNSLYLKDNIVYLDLDNTFLKEINAGAYYEKLIVQSIVNTLGQYYNTDKVVFTLDNKPYESGHISMEKDGYFKVDFDNTVEATQ</sequence>
<dbReference type="InterPro" id="IPR019606">
    <property type="entry name" value="GerMN"/>
</dbReference>
<dbReference type="EMBL" id="CP061336">
    <property type="protein sequence ID" value="QNU66003.1"/>
    <property type="molecule type" value="Genomic_DNA"/>
</dbReference>
<organism evidence="3 4">
    <name type="scientific">Ruminiclostridium herbifermentans</name>
    <dbReference type="NCBI Taxonomy" id="2488810"/>
    <lineage>
        <taxon>Bacteria</taxon>
        <taxon>Bacillati</taxon>
        <taxon>Bacillota</taxon>
        <taxon>Clostridia</taxon>
        <taxon>Eubacteriales</taxon>
        <taxon>Oscillospiraceae</taxon>
        <taxon>Ruminiclostridium</taxon>
    </lineage>
</organism>
<evidence type="ECO:0000259" key="2">
    <source>
        <dbReference type="SMART" id="SM00909"/>
    </source>
</evidence>
<dbReference type="PROSITE" id="PS51257">
    <property type="entry name" value="PROKAR_LIPOPROTEIN"/>
    <property type="match status" value="1"/>
</dbReference>
<keyword evidence="4" id="KW-1185">Reference proteome</keyword>
<reference evidence="3 4" key="1">
    <citation type="submission" date="2020-09" db="EMBL/GenBank/DDBJ databases">
        <title>Characterization and genome sequencing of Ruminiclostridium sp. nov. MA18.</title>
        <authorList>
            <person name="Rettenmaier R."/>
            <person name="Kowollik M.-L."/>
            <person name="Liebl W."/>
            <person name="Zverlov V."/>
        </authorList>
    </citation>
    <scope>NUCLEOTIDE SEQUENCE [LARGE SCALE GENOMIC DNA]</scope>
    <source>
        <strain evidence="3 4">MA18</strain>
    </source>
</reference>
<evidence type="ECO:0000313" key="4">
    <source>
        <dbReference type="Proteomes" id="UP000306409"/>
    </source>
</evidence>
<accession>A0A4U7JJ20</accession>
<feature type="signal peptide" evidence="1">
    <location>
        <begin position="1"/>
        <end position="22"/>
    </location>
</feature>
<feature type="chain" id="PRO_5039494901" evidence="1">
    <location>
        <begin position="23"/>
        <end position="352"/>
    </location>
</feature>
<evidence type="ECO:0000313" key="3">
    <source>
        <dbReference type="EMBL" id="QNU66003.1"/>
    </source>
</evidence>
<evidence type="ECO:0000256" key="1">
    <source>
        <dbReference type="SAM" id="SignalP"/>
    </source>
</evidence>
<keyword evidence="1" id="KW-0732">Signal</keyword>
<dbReference type="AlphaFoldDB" id="A0A4U7JJ20"/>
<name>A0A4U7JJ20_9FIRM</name>